<evidence type="ECO:0000256" key="1">
    <source>
        <dbReference type="ARBA" id="ARBA00004123"/>
    </source>
</evidence>
<dbReference type="CDD" id="cd22926">
    <property type="entry name" value="HFD_SPT3"/>
    <property type="match status" value="1"/>
</dbReference>
<reference evidence="7" key="1">
    <citation type="journal article" date="2020" name="Stud. Mycol.">
        <title>101 Dothideomycetes genomes: a test case for predicting lifestyles and emergence of pathogens.</title>
        <authorList>
            <person name="Haridas S."/>
            <person name="Albert R."/>
            <person name="Binder M."/>
            <person name="Bloem J."/>
            <person name="Labutti K."/>
            <person name="Salamov A."/>
            <person name="Andreopoulos B."/>
            <person name="Baker S."/>
            <person name="Barry K."/>
            <person name="Bills G."/>
            <person name="Bluhm B."/>
            <person name="Cannon C."/>
            <person name="Castanera R."/>
            <person name="Culley D."/>
            <person name="Daum C."/>
            <person name="Ezra D."/>
            <person name="Gonzalez J."/>
            <person name="Henrissat B."/>
            <person name="Kuo A."/>
            <person name="Liang C."/>
            <person name="Lipzen A."/>
            <person name="Lutzoni F."/>
            <person name="Magnuson J."/>
            <person name="Mondo S."/>
            <person name="Nolan M."/>
            <person name="Ohm R."/>
            <person name="Pangilinan J."/>
            <person name="Park H.-J."/>
            <person name="Ramirez L."/>
            <person name="Alfaro M."/>
            <person name="Sun H."/>
            <person name="Tritt A."/>
            <person name="Yoshinaga Y."/>
            <person name="Zwiers L.-H."/>
            <person name="Turgeon B."/>
            <person name="Goodwin S."/>
            <person name="Spatafora J."/>
            <person name="Crous P."/>
            <person name="Grigoriev I."/>
        </authorList>
    </citation>
    <scope>NUCLEOTIDE SEQUENCE</scope>
    <source>
        <strain evidence="7">CBS 109.77</strain>
    </source>
</reference>
<evidence type="ECO:0000313" key="8">
    <source>
        <dbReference type="Proteomes" id="UP000799757"/>
    </source>
</evidence>
<accession>A0A6A6X2R0</accession>
<keyword evidence="8" id="KW-1185">Reference proteome</keyword>
<dbReference type="OrthoDB" id="66982at2759"/>
<dbReference type="GO" id="GO:0000124">
    <property type="term" value="C:SAGA complex"/>
    <property type="evidence" value="ECO:0007669"/>
    <property type="project" value="TreeGrafter"/>
</dbReference>
<evidence type="ECO:0000256" key="4">
    <source>
        <dbReference type="ARBA" id="ARBA00023242"/>
    </source>
</evidence>
<keyword evidence="2" id="KW-0805">Transcription regulation</keyword>
<evidence type="ECO:0000256" key="2">
    <source>
        <dbReference type="ARBA" id="ARBA00023015"/>
    </source>
</evidence>
<protein>
    <submittedName>
        <fullName evidence="7">TFIID-18kDa-domain-containing protein</fullName>
    </submittedName>
</protein>
<keyword evidence="3" id="KW-0804">Transcription</keyword>
<sequence length="325" mass="36262">MADKNASFHVEITQMLFIAGETTEPSAATTFLIERIVHQQVVETLKRASVLATRRGTRYITNEDIIFIVRHDAAKVSRLRTFLAWKDVRKNLKDDDDKANPGDIPTDNIAGADGGQAVDEATTTTVAGAGAKKSKKKSALPWDVSSFFSIQPPDLGNEDEDEDEDDMNDETRRRLHINDQRTLNMTREQYAVWAECRQASFTWRKSKRFKEWVGLADVHDGGRLGDDVIDILGFLTAEMVQKLGEGARRVLNEEDVAVDEGKGKVERRGNAGCALFSTAEEVRRPIDERHVQEAFRKLQAPSQKARAFASLRPSGVPAIAKLNLI</sequence>
<dbReference type="InterPro" id="IPR003195">
    <property type="entry name" value="TFIID_TAF13"/>
</dbReference>
<dbReference type="GO" id="GO:0003712">
    <property type="term" value="F:transcription coregulator activity"/>
    <property type="evidence" value="ECO:0007669"/>
    <property type="project" value="TreeGrafter"/>
</dbReference>
<dbReference type="PANTHER" id="PTHR11380:SF16">
    <property type="entry name" value="TRANSCRIPTION INITIATION PROTEIN SPT3 HOMOLOG"/>
    <property type="match status" value="1"/>
</dbReference>
<feature type="region of interest" description="Disordered" evidence="6">
    <location>
        <begin position="94"/>
        <end position="116"/>
    </location>
</feature>
<dbReference type="GO" id="GO:0006366">
    <property type="term" value="P:transcription by RNA polymerase II"/>
    <property type="evidence" value="ECO:0007669"/>
    <property type="project" value="InterPro"/>
</dbReference>
<comment type="similarity">
    <text evidence="5">Belongs to the SPT3 family.</text>
</comment>
<proteinExistence type="inferred from homology"/>
<feature type="compositionally biased region" description="Acidic residues" evidence="6">
    <location>
        <begin position="156"/>
        <end position="168"/>
    </location>
</feature>
<evidence type="ECO:0000313" key="7">
    <source>
        <dbReference type="EMBL" id="KAF2790642.1"/>
    </source>
</evidence>
<evidence type="ECO:0000256" key="6">
    <source>
        <dbReference type="SAM" id="MobiDB-lite"/>
    </source>
</evidence>
<feature type="region of interest" description="Disordered" evidence="6">
    <location>
        <begin position="148"/>
        <end position="169"/>
    </location>
</feature>
<dbReference type="GO" id="GO:0005634">
    <property type="term" value="C:nucleus"/>
    <property type="evidence" value="ECO:0007669"/>
    <property type="project" value="UniProtKB-SubCell"/>
</dbReference>
<dbReference type="Pfam" id="PF02269">
    <property type="entry name" value="TFIID-18kDa"/>
    <property type="match status" value="1"/>
</dbReference>
<comment type="subcellular location">
    <subcellularLocation>
        <location evidence="1">Nucleus</location>
    </subcellularLocation>
</comment>
<evidence type="ECO:0000256" key="5">
    <source>
        <dbReference type="ARBA" id="ARBA00061274"/>
    </source>
</evidence>
<dbReference type="PANTHER" id="PTHR11380">
    <property type="entry name" value="TRANSCRIPTION INITIATION FACTOR TFIID/SUPT3-RELATED"/>
    <property type="match status" value="1"/>
</dbReference>
<dbReference type="SUPFAM" id="SSF47113">
    <property type="entry name" value="Histone-fold"/>
    <property type="match status" value="1"/>
</dbReference>
<gene>
    <name evidence="7" type="ORF">K505DRAFT_282246</name>
</gene>
<organism evidence="7 8">
    <name type="scientific">Melanomma pulvis-pyrius CBS 109.77</name>
    <dbReference type="NCBI Taxonomy" id="1314802"/>
    <lineage>
        <taxon>Eukaryota</taxon>
        <taxon>Fungi</taxon>
        <taxon>Dikarya</taxon>
        <taxon>Ascomycota</taxon>
        <taxon>Pezizomycotina</taxon>
        <taxon>Dothideomycetes</taxon>
        <taxon>Pleosporomycetidae</taxon>
        <taxon>Pleosporales</taxon>
        <taxon>Melanommataceae</taxon>
        <taxon>Melanomma</taxon>
    </lineage>
</organism>
<keyword evidence="4" id="KW-0539">Nucleus</keyword>
<dbReference type="Proteomes" id="UP000799757">
    <property type="component" value="Unassembled WGS sequence"/>
</dbReference>
<dbReference type="AlphaFoldDB" id="A0A6A6X2R0"/>
<name>A0A6A6X2R0_9PLEO</name>
<dbReference type="GO" id="GO:0046982">
    <property type="term" value="F:protein heterodimerization activity"/>
    <property type="evidence" value="ECO:0007669"/>
    <property type="project" value="InterPro"/>
</dbReference>
<dbReference type="EMBL" id="MU002062">
    <property type="protein sequence ID" value="KAF2790642.1"/>
    <property type="molecule type" value="Genomic_DNA"/>
</dbReference>
<evidence type="ECO:0000256" key="3">
    <source>
        <dbReference type="ARBA" id="ARBA00023163"/>
    </source>
</evidence>
<dbReference type="InterPro" id="IPR009072">
    <property type="entry name" value="Histone-fold"/>
</dbReference>